<feature type="chain" id="PRO_5046045117" evidence="2">
    <location>
        <begin position="23"/>
        <end position="479"/>
    </location>
</feature>
<dbReference type="InterPro" id="IPR000917">
    <property type="entry name" value="Sulfatase_N"/>
</dbReference>
<evidence type="ECO:0000259" key="3">
    <source>
        <dbReference type="Pfam" id="PF00884"/>
    </source>
</evidence>
<dbReference type="Gene3D" id="3.30.1120.10">
    <property type="match status" value="1"/>
</dbReference>
<organism evidence="4 5">
    <name type="scientific">Lacihabitans lacunae</name>
    <dbReference type="NCBI Taxonomy" id="1028214"/>
    <lineage>
        <taxon>Bacteria</taxon>
        <taxon>Pseudomonadati</taxon>
        <taxon>Bacteroidota</taxon>
        <taxon>Cytophagia</taxon>
        <taxon>Cytophagales</taxon>
        <taxon>Leadbetterellaceae</taxon>
        <taxon>Lacihabitans</taxon>
    </lineage>
</organism>
<name>A0ABV7YYU7_9BACT</name>
<comment type="caution">
    <text evidence="4">The sequence shown here is derived from an EMBL/GenBank/DDBJ whole genome shotgun (WGS) entry which is preliminary data.</text>
</comment>
<dbReference type="InterPro" id="IPR052701">
    <property type="entry name" value="GAG_Ulvan_Degrading_Sulfatases"/>
</dbReference>
<evidence type="ECO:0000313" key="4">
    <source>
        <dbReference type="EMBL" id="MFC3811373.1"/>
    </source>
</evidence>
<protein>
    <submittedName>
        <fullName evidence="4">Arylsulfatase</fullName>
    </submittedName>
</protein>
<feature type="region of interest" description="Disordered" evidence="1">
    <location>
        <begin position="82"/>
        <end position="102"/>
    </location>
</feature>
<dbReference type="PANTHER" id="PTHR43751">
    <property type="entry name" value="SULFATASE"/>
    <property type="match status" value="1"/>
</dbReference>
<gene>
    <name evidence="4" type="ORF">ACFOOI_11975</name>
</gene>
<dbReference type="PANTHER" id="PTHR43751:SF3">
    <property type="entry name" value="SULFATASE N-TERMINAL DOMAIN-CONTAINING PROTEIN"/>
    <property type="match status" value="1"/>
</dbReference>
<evidence type="ECO:0000256" key="2">
    <source>
        <dbReference type="SAM" id="SignalP"/>
    </source>
</evidence>
<feature type="domain" description="Sulfatase N-terminal" evidence="3">
    <location>
        <begin position="28"/>
        <end position="374"/>
    </location>
</feature>
<dbReference type="RefSeq" id="WP_379838214.1">
    <property type="nucleotide sequence ID" value="NZ_JBHRYQ010000001.1"/>
</dbReference>
<keyword evidence="5" id="KW-1185">Reference proteome</keyword>
<keyword evidence="2" id="KW-0732">Signal</keyword>
<dbReference type="Gene3D" id="3.40.720.10">
    <property type="entry name" value="Alkaline Phosphatase, subunit A"/>
    <property type="match status" value="1"/>
</dbReference>
<evidence type="ECO:0000256" key="1">
    <source>
        <dbReference type="SAM" id="MobiDB-lite"/>
    </source>
</evidence>
<dbReference type="EMBL" id="JBHRYQ010000001">
    <property type="protein sequence ID" value="MFC3811373.1"/>
    <property type="molecule type" value="Genomic_DNA"/>
</dbReference>
<dbReference type="SUPFAM" id="SSF53649">
    <property type="entry name" value="Alkaline phosphatase-like"/>
    <property type="match status" value="1"/>
</dbReference>
<evidence type="ECO:0000313" key="5">
    <source>
        <dbReference type="Proteomes" id="UP001595616"/>
    </source>
</evidence>
<sequence>MKTNKTFALWAVLALFGLNSFAQQTQKPNVIYILADDLGYGDLSCYGQKKFRTPNLDKLAAKGIKLTQHYSGSTVCAPSRSSLMTGQHTGHTPIRGNRELPDEGQTPIPATSETIAEVFKKAGYVTGAFGKWGLGFVGTEGDPNKQGFDEFFGYNCQRKAHRYYTPYLWHNAEKVLLPGNDYMHTVTFSQDVIQDATLEFISKNKENPFFAYIPFVLPHAEIIAPNDSIYTMFKGKFIEDKPYAPPANSGNDYGPELIEAKYASQKEPHAVYAAMVTRIDVYVGQIMAKLEELGIAENTLVIFTSDNGPSVEGGADPTFFNGTAGLRGVKRDLYEGGIRSPFLAVWPNKIKPGIVSDHISAFWDMKPTFADILGEENIQTDGISMLPTLLGKKGQKKHAYLYWEFTEGKPKTALRKGDWKAIYFLDEKNPKEAFQLYNLKNDPYEKENIAAQNPKMVDQMKQVMKDSHVESALFPLVKK</sequence>
<accession>A0ABV7YYU7</accession>
<dbReference type="Proteomes" id="UP001595616">
    <property type="component" value="Unassembled WGS sequence"/>
</dbReference>
<reference evidence="5" key="1">
    <citation type="journal article" date="2019" name="Int. J. Syst. Evol. Microbiol.">
        <title>The Global Catalogue of Microorganisms (GCM) 10K type strain sequencing project: providing services to taxonomists for standard genome sequencing and annotation.</title>
        <authorList>
            <consortium name="The Broad Institute Genomics Platform"/>
            <consortium name="The Broad Institute Genome Sequencing Center for Infectious Disease"/>
            <person name="Wu L."/>
            <person name="Ma J."/>
        </authorList>
    </citation>
    <scope>NUCLEOTIDE SEQUENCE [LARGE SCALE GENOMIC DNA]</scope>
    <source>
        <strain evidence="5">CECT 7956</strain>
    </source>
</reference>
<proteinExistence type="predicted"/>
<dbReference type="InterPro" id="IPR017850">
    <property type="entry name" value="Alkaline_phosphatase_core_sf"/>
</dbReference>
<feature type="signal peptide" evidence="2">
    <location>
        <begin position="1"/>
        <end position="22"/>
    </location>
</feature>
<dbReference type="CDD" id="cd16145">
    <property type="entry name" value="ARS_like"/>
    <property type="match status" value="1"/>
</dbReference>
<dbReference type="Pfam" id="PF00884">
    <property type="entry name" value="Sulfatase"/>
    <property type="match status" value="1"/>
</dbReference>